<evidence type="ECO:0000256" key="1">
    <source>
        <dbReference type="ARBA" id="ARBA00022679"/>
    </source>
</evidence>
<dbReference type="InterPro" id="IPR016039">
    <property type="entry name" value="Thiolase-like"/>
</dbReference>
<dbReference type="GO" id="GO:0016747">
    <property type="term" value="F:acyltransferase activity, transferring groups other than amino-acyl groups"/>
    <property type="evidence" value="ECO:0007669"/>
    <property type="project" value="InterPro"/>
</dbReference>
<evidence type="ECO:0000259" key="3">
    <source>
        <dbReference type="Pfam" id="PF00195"/>
    </source>
</evidence>
<dbReference type="AlphaFoldDB" id="A0A6L2JQ28"/>
<dbReference type="PANTHER" id="PTHR11877">
    <property type="entry name" value="HYDROXYMETHYLGLUTARYL-COA SYNTHASE"/>
    <property type="match status" value="1"/>
</dbReference>
<dbReference type="Pfam" id="PF00195">
    <property type="entry name" value="Chal_sti_synt_N"/>
    <property type="match status" value="1"/>
</dbReference>
<dbReference type="PANTHER" id="PTHR11877:SF14">
    <property type="entry name" value="CHALCONE SYNTHASE"/>
    <property type="match status" value="1"/>
</dbReference>
<dbReference type="InterPro" id="IPR001099">
    <property type="entry name" value="Chalcone/stilbene_synt_N"/>
</dbReference>
<protein>
    <submittedName>
        <fullName evidence="4">Chalcone synthase</fullName>
    </submittedName>
</protein>
<reference evidence="4" key="1">
    <citation type="journal article" date="2019" name="Sci. Rep.">
        <title>Draft genome of Tanacetum cinerariifolium, the natural source of mosquito coil.</title>
        <authorList>
            <person name="Yamashiro T."/>
            <person name="Shiraishi A."/>
            <person name="Satake H."/>
            <person name="Nakayama K."/>
        </authorList>
    </citation>
    <scope>NUCLEOTIDE SEQUENCE</scope>
</reference>
<dbReference type="EMBL" id="BKCJ010001086">
    <property type="protein sequence ID" value="GEU38722.1"/>
    <property type="molecule type" value="Genomic_DNA"/>
</dbReference>
<accession>A0A6L2JQ28</accession>
<keyword evidence="2" id="KW-0012">Acyltransferase</keyword>
<keyword evidence="1" id="KW-0808">Transferase</keyword>
<dbReference type="SUPFAM" id="SSF53901">
    <property type="entry name" value="Thiolase-like"/>
    <property type="match status" value="1"/>
</dbReference>
<organism evidence="4">
    <name type="scientific">Tanacetum cinerariifolium</name>
    <name type="common">Dalmatian daisy</name>
    <name type="synonym">Chrysanthemum cinerariifolium</name>
    <dbReference type="NCBI Taxonomy" id="118510"/>
    <lineage>
        <taxon>Eukaryota</taxon>
        <taxon>Viridiplantae</taxon>
        <taxon>Streptophyta</taxon>
        <taxon>Embryophyta</taxon>
        <taxon>Tracheophyta</taxon>
        <taxon>Spermatophyta</taxon>
        <taxon>Magnoliopsida</taxon>
        <taxon>eudicotyledons</taxon>
        <taxon>Gunneridae</taxon>
        <taxon>Pentapetalae</taxon>
        <taxon>asterids</taxon>
        <taxon>campanulids</taxon>
        <taxon>Asterales</taxon>
        <taxon>Asteraceae</taxon>
        <taxon>Asteroideae</taxon>
        <taxon>Anthemideae</taxon>
        <taxon>Anthemidinae</taxon>
        <taxon>Tanacetum</taxon>
    </lineage>
</organism>
<feature type="domain" description="Chalcone/stilbene synthase N-terminal" evidence="3">
    <location>
        <begin position="3"/>
        <end position="111"/>
    </location>
</feature>
<evidence type="ECO:0000313" key="4">
    <source>
        <dbReference type="EMBL" id="GEU38722.1"/>
    </source>
</evidence>
<dbReference type="Gene3D" id="3.40.47.10">
    <property type="match status" value="1"/>
</dbReference>
<gene>
    <name evidence="4" type="ORF">Tci_010700</name>
</gene>
<evidence type="ECO:0000256" key="2">
    <source>
        <dbReference type="ARBA" id="ARBA00023315"/>
    </source>
</evidence>
<name>A0A6L2JQ28_TANCI</name>
<dbReference type="InterPro" id="IPR011141">
    <property type="entry name" value="Polyketide_synthase_type-III"/>
</dbReference>
<proteinExistence type="predicted"/>
<comment type="caution">
    <text evidence="4">The sequence shown here is derived from an EMBL/GenBank/DDBJ whole genome shotgun (WGS) entry which is preliminary data.</text>
</comment>
<dbReference type="GO" id="GO:0030639">
    <property type="term" value="P:polyketide biosynthetic process"/>
    <property type="evidence" value="ECO:0007669"/>
    <property type="project" value="TreeGrafter"/>
</dbReference>
<sequence length="141" mass="15291">MRQPKSSITHLIFCINSCVDMPGADYQLLKLLGLSHCVKRFTLFQQGYHAGGTVLHLAKDLAENKKHARVLVVCCEIMLMAFHGLNNANLDYVISQKLFSDGAGAIIVGSNSDLTNEVPLFEIVSASLTILTNSEGTIRGG</sequence>